<dbReference type="InParanoid" id="A0A0Q9X1W7"/>
<keyword evidence="2" id="KW-1185">Reference proteome</keyword>
<dbReference type="EMBL" id="CH963920">
    <property type="protein sequence ID" value="KRF98741.1"/>
    <property type="molecule type" value="Genomic_DNA"/>
</dbReference>
<reference evidence="1 2" key="1">
    <citation type="journal article" date="2007" name="Nature">
        <title>Evolution of genes and genomes on the Drosophila phylogeny.</title>
        <authorList>
            <consortium name="Drosophila 12 Genomes Consortium"/>
            <person name="Clark A.G."/>
            <person name="Eisen M.B."/>
            <person name="Smith D.R."/>
            <person name="Bergman C.M."/>
            <person name="Oliver B."/>
            <person name="Markow T.A."/>
            <person name="Kaufman T.C."/>
            <person name="Kellis M."/>
            <person name="Gelbart W."/>
            <person name="Iyer V.N."/>
            <person name="Pollard D.A."/>
            <person name="Sackton T.B."/>
            <person name="Larracuente A.M."/>
            <person name="Singh N.D."/>
            <person name="Abad J.P."/>
            <person name="Abt D.N."/>
            <person name="Adryan B."/>
            <person name="Aguade M."/>
            <person name="Akashi H."/>
            <person name="Anderson W.W."/>
            <person name="Aquadro C.F."/>
            <person name="Ardell D.H."/>
            <person name="Arguello R."/>
            <person name="Artieri C.G."/>
            <person name="Barbash D.A."/>
            <person name="Barker D."/>
            <person name="Barsanti P."/>
            <person name="Batterham P."/>
            <person name="Batzoglou S."/>
            <person name="Begun D."/>
            <person name="Bhutkar A."/>
            <person name="Blanco E."/>
            <person name="Bosak S.A."/>
            <person name="Bradley R.K."/>
            <person name="Brand A.D."/>
            <person name="Brent M.R."/>
            <person name="Brooks A.N."/>
            <person name="Brown R.H."/>
            <person name="Butlin R.K."/>
            <person name="Caggese C."/>
            <person name="Calvi B.R."/>
            <person name="Bernardo de Carvalho A."/>
            <person name="Caspi A."/>
            <person name="Castrezana S."/>
            <person name="Celniker S.E."/>
            <person name="Chang J.L."/>
            <person name="Chapple C."/>
            <person name="Chatterji S."/>
            <person name="Chinwalla A."/>
            <person name="Civetta A."/>
            <person name="Clifton S.W."/>
            <person name="Comeron J.M."/>
            <person name="Costello J.C."/>
            <person name="Coyne J.A."/>
            <person name="Daub J."/>
            <person name="David R.G."/>
            <person name="Delcher A.L."/>
            <person name="Delehaunty K."/>
            <person name="Do C.B."/>
            <person name="Ebling H."/>
            <person name="Edwards K."/>
            <person name="Eickbush T."/>
            <person name="Evans J.D."/>
            <person name="Filipski A."/>
            <person name="Findeiss S."/>
            <person name="Freyhult E."/>
            <person name="Fulton L."/>
            <person name="Fulton R."/>
            <person name="Garcia A.C."/>
            <person name="Gardiner A."/>
            <person name="Garfield D.A."/>
            <person name="Garvin B.E."/>
            <person name="Gibson G."/>
            <person name="Gilbert D."/>
            <person name="Gnerre S."/>
            <person name="Godfrey J."/>
            <person name="Good R."/>
            <person name="Gotea V."/>
            <person name="Gravely B."/>
            <person name="Greenberg A.J."/>
            <person name="Griffiths-Jones S."/>
            <person name="Gross S."/>
            <person name="Guigo R."/>
            <person name="Gustafson E.A."/>
            <person name="Haerty W."/>
            <person name="Hahn M.W."/>
            <person name="Halligan D.L."/>
            <person name="Halpern A.L."/>
            <person name="Halter G.M."/>
            <person name="Han M.V."/>
            <person name="Heger A."/>
            <person name="Hillier L."/>
            <person name="Hinrichs A.S."/>
            <person name="Holmes I."/>
            <person name="Hoskins R.A."/>
            <person name="Hubisz M.J."/>
            <person name="Hultmark D."/>
            <person name="Huntley M.A."/>
            <person name="Jaffe D.B."/>
            <person name="Jagadeeshan S."/>
            <person name="Jeck W.R."/>
            <person name="Johnson J."/>
            <person name="Jones C.D."/>
            <person name="Jordan W.C."/>
            <person name="Karpen G.H."/>
            <person name="Kataoka E."/>
            <person name="Keightley P.D."/>
            <person name="Kheradpour P."/>
            <person name="Kirkness E.F."/>
            <person name="Koerich L.B."/>
            <person name="Kristiansen K."/>
            <person name="Kudrna D."/>
            <person name="Kulathinal R.J."/>
            <person name="Kumar S."/>
            <person name="Kwok R."/>
            <person name="Lander E."/>
            <person name="Langley C.H."/>
            <person name="Lapoint R."/>
            <person name="Lazzaro B.P."/>
            <person name="Lee S.J."/>
            <person name="Levesque L."/>
            <person name="Li R."/>
            <person name="Lin C.F."/>
            <person name="Lin M.F."/>
            <person name="Lindblad-Toh K."/>
            <person name="Llopart A."/>
            <person name="Long M."/>
            <person name="Low L."/>
            <person name="Lozovsky E."/>
            <person name="Lu J."/>
            <person name="Luo M."/>
            <person name="Machado C.A."/>
            <person name="Makalowski W."/>
            <person name="Marzo M."/>
            <person name="Matsuda M."/>
            <person name="Matzkin L."/>
            <person name="McAllister B."/>
            <person name="McBride C.S."/>
            <person name="McKernan B."/>
            <person name="McKernan K."/>
            <person name="Mendez-Lago M."/>
            <person name="Minx P."/>
            <person name="Mollenhauer M.U."/>
            <person name="Montooth K."/>
            <person name="Mount S.M."/>
            <person name="Mu X."/>
            <person name="Myers E."/>
            <person name="Negre B."/>
            <person name="Newfeld S."/>
            <person name="Nielsen R."/>
            <person name="Noor M.A."/>
            <person name="O'Grady P."/>
            <person name="Pachter L."/>
            <person name="Papaceit M."/>
            <person name="Parisi M.J."/>
            <person name="Parisi M."/>
            <person name="Parts L."/>
            <person name="Pedersen J.S."/>
            <person name="Pesole G."/>
            <person name="Phillippy A.M."/>
            <person name="Ponting C.P."/>
            <person name="Pop M."/>
            <person name="Porcelli D."/>
            <person name="Powell J.R."/>
            <person name="Prohaska S."/>
            <person name="Pruitt K."/>
            <person name="Puig M."/>
            <person name="Quesneville H."/>
            <person name="Ram K.R."/>
            <person name="Rand D."/>
            <person name="Rasmussen M.D."/>
            <person name="Reed L.K."/>
            <person name="Reenan R."/>
            <person name="Reily A."/>
            <person name="Remington K.A."/>
            <person name="Rieger T.T."/>
            <person name="Ritchie M.G."/>
            <person name="Robin C."/>
            <person name="Rogers Y.H."/>
            <person name="Rohde C."/>
            <person name="Rozas J."/>
            <person name="Rubenfield M.J."/>
            <person name="Ruiz A."/>
            <person name="Russo S."/>
            <person name="Salzberg S.L."/>
            <person name="Sanchez-Gracia A."/>
            <person name="Saranga D.J."/>
            <person name="Sato H."/>
            <person name="Schaeffer S.W."/>
            <person name="Schatz M.C."/>
            <person name="Schlenke T."/>
            <person name="Schwartz R."/>
            <person name="Segarra C."/>
            <person name="Singh R.S."/>
            <person name="Sirot L."/>
            <person name="Sirota M."/>
            <person name="Sisneros N.B."/>
            <person name="Smith C.D."/>
            <person name="Smith T.F."/>
            <person name="Spieth J."/>
            <person name="Stage D.E."/>
            <person name="Stark A."/>
            <person name="Stephan W."/>
            <person name="Strausberg R.L."/>
            <person name="Strempel S."/>
            <person name="Sturgill D."/>
            <person name="Sutton G."/>
            <person name="Sutton G.G."/>
            <person name="Tao W."/>
            <person name="Teichmann S."/>
            <person name="Tobari Y.N."/>
            <person name="Tomimura Y."/>
            <person name="Tsolas J.M."/>
            <person name="Valente V.L."/>
            <person name="Venter E."/>
            <person name="Venter J.C."/>
            <person name="Vicario S."/>
            <person name="Vieira F.G."/>
            <person name="Vilella A.J."/>
            <person name="Villasante A."/>
            <person name="Walenz B."/>
            <person name="Wang J."/>
            <person name="Wasserman M."/>
            <person name="Watts T."/>
            <person name="Wilson D."/>
            <person name="Wilson R.K."/>
            <person name="Wing R.A."/>
            <person name="Wolfner M.F."/>
            <person name="Wong A."/>
            <person name="Wong G.K."/>
            <person name="Wu C.I."/>
            <person name="Wu G."/>
            <person name="Yamamoto D."/>
            <person name="Yang H.P."/>
            <person name="Yang S.P."/>
            <person name="Yorke J.A."/>
            <person name="Yoshida K."/>
            <person name="Zdobnov E."/>
            <person name="Zhang P."/>
            <person name="Zhang Y."/>
            <person name="Zimin A.V."/>
            <person name="Baldwin J."/>
            <person name="Abdouelleil A."/>
            <person name="Abdulkadir J."/>
            <person name="Abebe A."/>
            <person name="Abera B."/>
            <person name="Abreu J."/>
            <person name="Acer S.C."/>
            <person name="Aftuck L."/>
            <person name="Alexander A."/>
            <person name="An P."/>
            <person name="Anderson E."/>
            <person name="Anderson S."/>
            <person name="Arachi H."/>
            <person name="Azer M."/>
            <person name="Bachantsang P."/>
            <person name="Barry A."/>
            <person name="Bayul T."/>
            <person name="Berlin A."/>
            <person name="Bessette D."/>
            <person name="Bloom T."/>
            <person name="Blye J."/>
            <person name="Boguslavskiy L."/>
            <person name="Bonnet C."/>
            <person name="Boukhgalter B."/>
            <person name="Bourzgui I."/>
            <person name="Brown A."/>
            <person name="Cahill P."/>
            <person name="Channer S."/>
            <person name="Cheshatsang Y."/>
            <person name="Chuda L."/>
            <person name="Citroen M."/>
            <person name="Collymore A."/>
            <person name="Cooke P."/>
            <person name="Costello M."/>
            <person name="D'Aco K."/>
            <person name="Daza R."/>
            <person name="De Haan G."/>
            <person name="DeGray S."/>
            <person name="DeMaso C."/>
            <person name="Dhargay N."/>
            <person name="Dooley K."/>
            <person name="Dooley E."/>
            <person name="Doricent M."/>
            <person name="Dorje P."/>
            <person name="Dorjee K."/>
            <person name="Dupes A."/>
            <person name="Elong R."/>
            <person name="Falk J."/>
            <person name="Farina A."/>
            <person name="Faro S."/>
            <person name="Ferguson D."/>
            <person name="Fisher S."/>
            <person name="Foley C.D."/>
            <person name="Franke A."/>
            <person name="Friedrich D."/>
            <person name="Gadbois L."/>
            <person name="Gearin G."/>
            <person name="Gearin C.R."/>
            <person name="Giannoukos G."/>
            <person name="Goode T."/>
            <person name="Graham J."/>
            <person name="Grandbois E."/>
            <person name="Grewal S."/>
            <person name="Gyaltsen K."/>
            <person name="Hafez N."/>
            <person name="Hagos B."/>
            <person name="Hall J."/>
            <person name="Henson C."/>
            <person name="Hollinger A."/>
            <person name="Honan T."/>
            <person name="Huard M.D."/>
            <person name="Hughes L."/>
            <person name="Hurhula B."/>
            <person name="Husby M.E."/>
            <person name="Kamat A."/>
            <person name="Kanga B."/>
            <person name="Kashin S."/>
            <person name="Khazanovich D."/>
            <person name="Kisner P."/>
            <person name="Lance K."/>
            <person name="Lara M."/>
            <person name="Lee W."/>
            <person name="Lennon N."/>
            <person name="Letendre F."/>
            <person name="LeVine R."/>
            <person name="Lipovsky A."/>
            <person name="Liu X."/>
            <person name="Liu J."/>
            <person name="Liu S."/>
            <person name="Lokyitsang T."/>
            <person name="Lokyitsang Y."/>
            <person name="Lubonja R."/>
            <person name="Lui A."/>
            <person name="MacDonald P."/>
            <person name="Magnisalis V."/>
            <person name="Maru K."/>
            <person name="Matthews C."/>
            <person name="McCusker W."/>
            <person name="McDonough S."/>
            <person name="Mehta T."/>
            <person name="Meldrim J."/>
            <person name="Meneus L."/>
            <person name="Mihai O."/>
            <person name="Mihalev A."/>
            <person name="Mihova T."/>
            <person name="Mittelman R."/>
            <person name="Mlenga V."/>
            <person name="Montmayeur A."/>
            <person name="Mulrain L."/>
            <person name="Navidi A."/>
            <person name="Naylor J."/>
            <person name="Negash T."/>
            <person name="Nguyen T."/>
            <person name="Nguyen N."/>
            <person name="Nicol R."/>
            <person name="Norbu C."/>
            <person name="Norbu N."/>
            <person name="Novod N."/>
            <person name="O'Neill B."/>
            <person name="Osman S."/>
            <person name="Markiewicz E."/>
            <person name="Oyono O.L."/>
            <person name="Patti C."/>
            <person name="Phunkhang P."/>
            <person name="Pierre F."/>
            <person name="Priest M."/>
            <person name="Raghuraman S."/>
            <person name="Rege F."/>
            <person name="Reyes R."/>
            <person name="Rise C."/>
            <person name="Rogov P."/>
            <person name="Ross K."/>
            <person name="Ryan E."/>
            <person name="Settipalli S."/>
            <person name="Shea T."/>
            <person name="Sherpa N."/>
            <person name="Shi L."/>
            <person name="Shih D."/>
            <person name="Sparrow T."/>
            <person name="Spaulding J."/>
            <person name="Stalker J."/>
            <person name="Stange-Thomann N."/>
            <person name="Stavropoulos S."/>
            <person name="Stone C."/>
            <person name="Strader C."/>
            <person name="Tesfaye S."/>
            <person name="Thomson T."/>
            <person name="Thoulutsang Y."/>
            <person name="Thoulutsang D."/>
            <person name="Topham K."/>
            <person name="Topping I."/>
            <person name="Tsamla T."/>
            <person name="Vassiliev H."/>
            <person name="Vo A."/>
            <person name="Wangchuk T."/>
            <person name="Wangdi T."/>
            <person name="Weiand M."/>
            <person name="Wilkinson J."/>
            <person name="Wilson A."/>
            <person name="Yadav S."/>
            <person name="Young G."/>
            <person name="Yu Q."/>
            <person name="Zembek L."/>
            <person name="Zhong D."/>
            <person name="Zimmer A."/>
            <person name="Zwirko Z."/>
            <person name="Jaffe D.B."/>
            <person name="Alvarez P."/>
            <person name="Brockman W."/>
            <person name="Butler J."/>
            <person name="Chin C."/>
            <person name="Gnerre S."/>
            <person name="Grabherr M."/>
            <person name="Kleber M."/>
            <person name="Mauceli E."/>
            <person name="MacCallum I."/>
        </authorList>
    </citation>
    <scope>NUCLEOTIDE SEQUENCE [LARGE SCALE GENOMIC DNA]</scope>
    <source>
        <strain evidence="2">Tucson 14030-0811.24</strain>
    </source>
</reference>
<evidence type="ECO:0000313" key="1">
    <source>
        <dbReference type="EMBL" id="KRF98741.1"/>
    </source>
</evidence>
<sequence>MEDDVVNMSGNFTVGYKWEIEPTDRIETKYYFEPYDVRFNISSTGLAFNGRYKVEFKLQAYDQTNKLRPQSICFICTVFSGINPGI</sequence>
<evidence type="ECO:0000313" key="2">
    <source>
        <dbReference type="Proteomes" id="UP000007798"/>
    </source>
</evidence>
<dbReference type="Proteomes" id="UP000007798">
    <property type="component" value="Unassembled WGS sequence"/>
</dbReference>
<proteinExistence type="predicted"/>
<accession>A0A0Q9X1W7</accession>
<name>A0A0Q9X1W7_DROWI</name>
<protein>
    <submittedName>
        <fullName evidence="1">Uncharacterized protein</fullName>
    </submittedName>
</protein>
<dbReference type="AlphaFoldDB" id="A0A0Q9X1W7"/>
<gene>
    <name evidence="1" type="primary">Dwil\GK24357</name>
    <name evidence="1" type="ORF">Dwil_GK24357</name>
</gene>
<organism evidence="1 2">
    <name type="scientific">Drosophila willistoni</name>
    <name type="common">Fruit fly</name>
    <dbReference type="NCBI Taxonomy" id="7260"/>
    <lineage>
        <taxon>Eukaryota</taxon>
        <taxon>Metazoa</taxon>
        <taxon>Ecdysozoa</taxon>
        <taxon>Arthropoda</taxon>
        <taxon>Hexapoda</taxon>
        <taxon>Insecta</taxon>
        <taxon>Pterygota</taxon>
        <taxon>Neoptera</taxon>
        <taxon>Endopterygota</taxon>
        <taxon>Diptera</taxon>
        <taxon>Brachycera</taxon>
        <taxon>Muscomorpha</taxon>
        <taxon>Ephydroidea</taxon>
        <taxon>Drosophilidae</taxon>
        <taxon>Drosophila</taxon>
        <taxon>Sophophora</taxon>
    </lineage>
</organism>